<dbReference type="Gene3D" id="1.10.1070.20">
    <property type="match status" value="1"/>
</dbReference>
<dbReference type="RefSeq" id="WP_340520811.1">
    <property type="nucleotide sequence ID" value="NZ_JBBLXS010000414.1"/>
</dbReference>
<dbReference type="Proteomes" id="UP001384579">
    <property type="component" value="Unassembled WGS sequence"/>
</dbReference>
<sequence length="63" mass="7238">MAHRYPEAARLWLVQLENISPADILNIFNRINSSRISPEASNFALAILEINKHRLLTLREALL</sequence>
<keyword evidence="2" id="KW-1185">Reference proteome</keyword>
<evidence type="ECO:0000313" key="1">
    <source>
        <dbReference type="EMBL" id="MEK0187697.1"/>
    </source>
</evidence>
<accession>A0ABU8YTN7</accession>
<name>A0ABU8YTN7_9CYAN</name>
<comment type="caution">
    <text evidence="1">The sequence shown here is derived from an EMBL/GenBank/DDBJ whole genome shotgun (WGS) entry which is preliminary data.</text>
</comment>
<gene>
    <name evidence="1" type="ORF">WMG39_23025</name>
</gene>
<dbReference type="EMBL" id="JBBLXS010000414">
    <property type="protein sequence ID" value="MEK0187697.1"/>
    <property type="molecule type" value="Genomic_DNA"/>
</dbReference>
<organism evidence="1 2">
    <name type="scientific">Microcoleus anatoxicus PTRS2</name>
    <dbReference type="NCBI Taxonomy" id="2705321"/>
    <lineage>
        <taxon>Bacteria</taxon>
        <taxon>Bacillati</taxon>
        <taxon>Cyanobacteriota</taxon>
        <taxon>Cyanophyceae</taxon>
        <taxon>Oscillatoriophycideae</taxon>
        <taxon>Oscillatoriales</taxon>
        <taxon>Microcoleaceae</taxon>
        <taxon>Microcoleus</taxon>
        <taxon>Microcoleus anatoxicus</taxon>
    </lineage>
</organism>
<proteinExistence type="predicted"/>
<evidence type="ECO:0000313" key="2">
    <source>
        <dbReference type="Proteomes" id="UP001384579"/>
    </source>
</evidence>
<protein>
    <submittedName>
        <fullName evidence="1">Uncharacterized protein</fullName>
    </submittedName>
</protein>
<reference evidence="1 2" key="1">
    <citation type="journal article" date="2020" name="Harmful Algae">
        <title>Molecular and morphological characterization of a novel dihydroanatoxin-a producing Microcoleus species (cyanobacteria) from the Russian River, California, USA.</title>
        <authorList>
            <person name="Conklin K.Y."/>
            <person name="Stancheva R."/>
            <person name="Otten T.G."/>
            <person name="Fadness R."/>
            <person name="Boyer G.L."/>
            <person name="Read B."/>
            <person name="Zhang X."/>
            <person name="Sheath R.G."/>
        </authorList>
    </citation>
    <scope>NUCLEOTIDE SEQUENCE [LARGE SCALE GENOMIC DNA]</scope>
    <source>
        <strain evidence="1 2">PTRS2</strain>
    </source>
</reference>